<dbReference type="NCBIfam" id="TIGR03168">
    <property type="entry name" value="1-PFK"/>
    <property type="match status" value="1"/>
</dbReference>
<dbReference type="Gene3D" id="3.40.1190.20">
    <property type="match status" value="1"/>
</dbReference>
<dbReference type="PROSITE" id="PS00584">
    <property type="entry name" value="PFKB_KINASES_2"/>
    <property type="match status" value="1"/>
</dbReference>
<dbReference type="Pfam" id="PF00294">
    <property type="entry name" value="PfkB"/>
    <property type="match status" value="1"/>
</dbReference>
<dbReference type="PROSITE" id="PS00583">
    <property type="entry name" value="PFKB_KINASES_1"/>
    <property type="match status" value="1"/>
</dbReference>
<keyword evidence="9" id="KW-1185">Reference proteome</keyword>
<dbReference type="EMBL" id="QTJV01000013">
    <property type="protein sequence ID" value="RFM31549.1"/>
    <property type="molecule type" value="Genomic_DNA"/>
</dbReference>
<dbReference type="FunFam" id="3.40.1190.20:FF:000001">
    <property type="entry name" value="Phosphofructokinase"/>
    <property type="match status" value="1"/>
</dbReference>
<dbReference type="SUPFAM" id="SSF53613">
    <property type="entry name" value="Ribokinase-like"/>
    <property type="match status" value="1"/>
</dbReference>
<dbReference type="GO" id="GO:0003872">
    <property type="term" value="F:6-phosphofructokinase activity"/>
    <property type="evidence" value="ECO:0007669"/>
    <property type="project" value="TreeGrafter"/>
</dbReference>
<dbReference type="GO" id="GO:0005524">
    <property type="term" value="F:ATP binding"/>
    <property type="evidence" value="ECO:0007669"/>
    <property type="project" value="UniProtKB-KW"/>
</dbReference>
<feature type="domain" description="Carbohydrate kinase PfkB" evidence="7">
    <location>
        <begin position="24"/>
        <end position="295"/>
    </location>
</feature>
<evidence type="ECO:0000256" key="6">
    <source>
        <dbReference type="PIRNR" id="PIRNR000535"/>
    </source>
</evidence>
<name>A0A3E1NUD0_9BACT</name>
<evidence type="ECO:0000313" key="8">
    <source>
        <dbReference type="EMBL" id="RFM31549.1"/>
    </source>
</evidence>
<dbReference type="RefSeq" id="WP_116856704.1">
    <property type="nucleotide sequence ID" value="NZ_QTJV01000013.1"/>
</dbReference>
<evidence type="ECO:0000256" key="3">
    <source>
        <dbReference type="ARBA" id="ARBA00022741"/>
    </source>
</evidence>
<organism evidence="8 9">
    <name type="scientific">Chitinophaga silvisoli</name>
    <dbReference type="NCBI Taxonomy" id="2291814"/>
    <lineage>
        <taxon>Bacteria</taxon>
        <taxon>Pseudomonadati</taxon>
        <taxon>Bacteroidota</taxon>
        <taxon>Chitinophagia</taxon>
        <taxon>Chitinophagales</taxon>
        <taxon>Chitinophagaceae</taxon>
        <taxon>Chitinophaga</taxon>
    </lineage>
</organism>
<protein>
    <submittedName>
        <fullName evidence="8">1-phosphofructokinase family hexose kinase</fullName>
    </submittedName>
</protein>
<evidence type="ECO:0000256" key="2">
    <source>
        <dbReference type="ARBA" id="ARBA00022679"/>
    </source>
</evidence>
<sequence length="317" mass="33884">MNRIITFTFNPAIDKSTTIGHLVPEKKLACSQPVFEPGGGGINVSRAIRNLGEHSTAVYLSGGYTGRFFSSLVEKEHLDFINVTISGKTRENLVVLDLSTRQQYRFGMPGPTVSEKEWQPCLEIINKCAADDYIVVSGSLPPGMPPEVMGEIAAIVKKRRAKLVVDIAGKALECALKEGVYLIKPNLTELGAYAGNEHITEPDVYQAARQIINRGQSAVVVVSLGASGCILVTKDEQVMIPAPLVKPLSTVGAGDSMLAGIVLRLSKGAGFLGAVRYGIACGTAATLHPGTALCQKEDVEKLYQQVLNNASVTMATW</sequence>
<evidence type="ECO:0000256" key="1">
    <source>
        <dbReference type="ARBA" id="ARBA00010688"/>
    </source>
</evidence>
<dbReference type="Proteomes" id="UP000261174">
    <property type="component" value="Unassembled WGS sequence"/>
</dbReference>
<dbReference type="PANTHER" id="PTHR46566">
    <property type="entry name" value="1-PHOSPHOFRUCTOKINASE-RELATED"/>
    <property type="match status" value="1"/>
</dbReference>
<dbReference type="InterPro" id="IPR002173">
    <property type="entry name" value="Carboh/pur_kinase_PfkB_CS"/>
</dbReference>
<dbReference type="OrthoDB" id="9801219at2"/>
<keyword evidence="5" id="KW-0067">ATP-binding</keyword>
<keyword evidence="2 6" id="KW-0808">Transferase</keyword>
<dbReference type="PANTHER" id="PTHR46566:SF2">
    <property type="entry name" value="ATP-DEPENDENT 6-PHOSPHOFRUCTOKINASE ISOZYME 2"/>
    <property type="match status" value="1"/>
</dbReference>
<dbReference type="PIRSF" id="PIRSF000535">
    <property type="entry name" value="1PFK/6PFK/LacC"/>
    <property type="match status" value="1"/>
</dbReference>
<gene>
    <name evidence="8" type="ORF">DXN04_27940</name>
</gene>
<evidence type="ECO:0000256" key="4">
    <source>
        <dbReference type="ARBA" id="ARBA00022777"/>
    </source>
</evidence>
<keyword evidence="4 8" id="KW-0418">Kinase</keyword>
<comment type="caution">
    <text evidence="8">The sequence shown here is derived from an EMBL/GenBank/DDBJ whole genome shotgun (WGS) entry which is preliminary data.</text>
</comment>
<keyword evidence="3" id="KW-0547">Nucleotide-binding</keyword>
<dbReference type="InterPro" id="IPR011611">
    <property type="entry name" value="PfkB_dom"/>
</dbReference>
<comment type="similarity">
    <text evidence="1">Belongs to the carbohydrate kinase PfkB family.</text>
</comment>
<reference evidence="8 9" key="1">
    <citation type="submission" date="2018-08" db="EMBL/GenBank/DDBJ databases">
        <title>Chitinophaga sp. K20C18050901, a novel bacterium isolated from forest soil.</title>
        <authorList>
            <person name="Wang C."/>
        </authorList>
    </citation>
    <scope>NUCLEOTIDE SEQUENCE [LARGE SCALE GENOMIC DNA]</scope>
    <source>
        <strain evidence="8 9">K20C18050901</strain>
    </source>
</reference>
<dbReference type="GO" id="GO:0005829">
    <property type="term" value="C:cytosol"/>
    <property type="evidence" value="ECO:0007669"/>
    <property type="project" value="TreeGrafter"/>
</dbReference>
<dbReference type="InterPro" id="IPR029056">
    <property type="entry name" value="Ribokinase-like"/>
</dbReference>
<accession>A0A3E1NUD0</accession>
<evidence type="ECO:0000313" key="9">
    <source>
        <dbReference type="Proteomes" id="UP000261174"/>
    </source>
</evidence>
<proteinExistence type="inferred from homology"/>
<evidence type="ECO:0000256" key="5">
    <source>
        <dbReference type="ARBA" id="ARBA00022840"/>
    </source>
</evidence>
<evidence type="ECO:0000259" key="7">
    <source>
        <dbReference type="Pfam" id="PF00294"/>
    </source>
</evidence>
<dbReference type="InterPro" id="IPR017583">
    <property type="entry name" value="Tagatose/fructose_Pkinase"/>
</dbReference>
<dbReference type="AlphaFoldDB" id="A0A3E1NUD0"/>
<dbReference type="CDD" id="cd01164">
    <property type="entry name" value="FruK_PfkB_like"/>
    <property type="match status" value="1"/>
</dbReference>